<evidence type="ECO:0000256" key="3">
    <source>
        <dbReference type="ARBA" id="ARBA00022448"/>
    </source>
</evidence>
<evidence type="ECO:0000256" key="9">
    <source>
        <dbReference type="ARBA" id="ARBA00023027"/>
    </source>
</evidence>
<feature type="transmembrane region" description="Helical" evidence="12">
    <location>
        <begin position="99"/>
        <end position="118"/>
    </location>
</feature>
<evidence type="ECO:0000256" key="7">
    <source>
        <dbReference type="ARBA" id="ARBA00022967"/>
    </source>
</evidence>
<dbReference type="EC" id="7.1.1.-" evidence="12"/>
<comment type="subunit">
    <text evidence="12">NDH-1 is composed of 13 different subunits. Subunits NuoA, H, J, K, L, M, N constitute the membrane sector of the complex.</text>
</comment>
<comment type="catalytic activity">
    <reaction evidence="12 13">
        <text>a quinone + NADH + 5 H(+)(in) = a quinol + NAD(+) + 4 H(+)(out)</text>
        <dbReference type="Rhea" id="RHEA:57888"/>
        <dbReference type="ChEBI" id="CHEBI:15378"/>
        <dbReference type="ChEBI" id="CHEBI:24646"/>
        <dbReference type="ChEBI" id="CHEBI:57540"/>
        <dbReference type="ChEBI" id="CHEBI:57945"/>
        <dbReference type="ChEBI" id="CHEBI:132124"/>
    </reaction>
</comment>
<evidence type="ECO:0000256" key="12">
    <source>
        <dbReference type="HAMAP-Rule" id="MF_01394"/>
    </source>
</evidence>
<evidence type="ECO:0000256" key="11">
    <source>
        <dbReference type="ARBA" id="ARBA00023136"/>
    </source>
</evidence>
<keyword evidence="9 12" id="KW-0520">NAD</keyword>
<comment type="function">
    <text evidence="12">NDH-1 shuttles electrons from NADH, via FMN and iron-sulfur (Fe-S) centers, to quinones in the respiratory chain. The immediate electron acceptor for the enzyme in this species is believed to be ubiquinone. Couples the redox reaction to proton translocation (for every two electrons transferred, four hydrogen ions are translocated across the cytoplasmic membrane), and thus conserves the redox energy in a proton gradient.</text>
</comment>
<dbReference type="GO" id="GO:0008137">
    <property type="term" value="F:NADH dehydrogenase (ubiquinone) activity"/>
    <property type="evidence" value="ECO:0007669"/>
    <property type="project" value="InterPro"/>
</dbReference>
<dbReference type="Gene3D" id="1.20.58.1610">
    <property type="entry name" value="NADH:ubiquinone/plastoquinone oxidoreductase, chain 3"/>
    <property type="match status" value="1"/>
</dbReference>
<sequence>MHDVVNILDLGEYLSFFCFIFFSLIFCFFMLFSSSILGGKSTSRYKHTPFESGIAPVGDTSLNFSVKFYLVAMFFVIFDVETLYLYAWSVSIVETGWAGFFEAFIFILFLLLSLFYLVRIKALNWSNK</sequence>
<reference evidence="14" key="1">
    <citation type="submission" date="2024-06" db="EMBL/GenBank/DDBJ databases">
        <title>Unveiling Genomic Reduction in Obligate Endosymbionts Buchnera of Aphids: Insights from Phylogenomic Comparative Analysis with Novel Genome Data and Co-obligate Endosymbionts.</title>
        <authorList>
            <person name="Lu C."/>
            <person name="Zou T."/>
            <person name="Liu Q."/>
            <person name="Huang X."/>
        </authorList>
    </citation>
    <scope>NUCLEOTIDE SEQUENCE</scope>
    <source>
        <strain evidence="14">Aphau13</strain>
    </source>
</reference>
<dbReference type="AlphaFoldDB" id="A0AAU6W5Y1"/>
<dbReference type="GO" id="GO:0005886">
    <property type="term" value="C:plasma membrane"/>
    <property type="evidence" value="ECO:0007669"/>
    <property type="project" value="UniProtKB-SubCell"/>
</dbReference>
<feature type="transmembrane region" description="Helical" evidence="12">
    <location>
        <begin position="13"/>
        <end position="37"/>
    </location>
</feature>
<comment type="subcellular location">
    <subcellularLocation>
        <location evidence="12 13">Cell membrane</location>
        <topology evidence="12 13">Multi-pass membrane protein</topology>
    </subcellularLocation>
    <subcellularLocation>
        <location evidence="1">Membrane</location>
        <topology evidence="1">Multi-pass membrane protein</topology>
    </subcellularLocation>
</comment>
<dbReference type="GO" id="GO:0030964">
    <property type="term" value="C:NADH dehydrogenase complex"/>
    <property type="evidence" value="ECO:0007669"/>
    <property type="project" value="TreeGrafter"/>
</dbReference>
<keyword evidence="3 12" id="KW-0813">Transport</keyword>
<keyword evidence="10 12" id="KW-0830">Ubiquinone</keyword>
<evidence type="ECO:0000256" key="4">
    <source>
        <dbReference type="ARBA" id="ARBA00022475"/>
    </source>
</evidence>
<keyword evidence="14" id="KW-0560">Oxidoreductase</keyword>
<evidence type="ECO:0000256" key="8">
    <source>
        <dbReference type="ARBA" id="ARBA00022989"/>
    </source>
</evidence>
<evidence type="ECO:0000313" key="14">
    <source>
        <dbReference type="EMBL" id="XAJ81012.1"/>
    </source>
</evidence>
<keyword evidence="7 12" id="KW-1278">Translocase</keyword>
<feature type="transmembrane region" description="Helical" evidence="12">
    <location>
        <begin position="68"/>
        <end position="87"/>
    </location>
</feature>
<organism evidence="14">
    <name type="scientific">Buchnera aphidicola</name>
    <name type="common">Aphis aurantii</name>
    <dbReference type="NCBI Taxonomy" id="1470492"/>
    <lineage>
        <taxon>Bacteria</taxon>
        <taxon>Pseudomonadati</taxon>
        <taxon>Pseudomonadota</taxon>
        <taxon>Gammaproteobacteria</taxon>
        <taxon>Enterobacterales</taxon>
        <taxon>Erwiniaceae</taxon>
        <taxon>Buchnera</taxon>
    </lineage>
</organism>
<evidence type="ECO:0000256" key="6">
    <source>
        <dbReference type="ARBA" id="ARBA00022719"/>
    </source>
</evidence>
<keyword evidence="4 12" id="KW-1003">Cell membrane</keyword>
<name>A0AAU6W5Y1_9GAMM</name>
<dbReference type="PANTHER" id="PTHR11058">
    <property type="entry name" value="NADH-UBIQUINONE OXIDOREDUCTASE CHAIN 3"/>
    <property type="match status" value="1"/>
</dbReference>
<keyword evidence="11 12" id="KW-0472">Membrane</keyword>
<evidence type="ECO:0000256" key="1">
    <source>
        <dbReference type="ARBA" id="ARBA00004141"/>
    </source>
</evidence>
<dbReference type="InterPro" id="IPR023043">
    <property type="entry name" value="NAD(P)H_OxRDtase_bac/plastid"/>
</dbReference>
<protein>
    <recommendedName>
        <fullName evidence="12">NADH-quinone oxidoreductase subunit A</fullName>
        <ecNumber evidence="12">7.1.1.-</ecNumber>
    </recommendedName>
    <alternativeName>
        <fullName evidence="12">NADH dehydrogenase I subunit A</fullName>
    </alternativeName>
    <alternativeName>
        <fullName evidence="12">NDH-1 subunit A</fullName>
    </alternativeName>
    <alternativeName>
        <fullName evidence="12">NUO1</fullName>
    </alternativeName>
</protein>
<dbReference type="RefSeq" id="WP_343154388.1">
    <property type="nucleotide sequence ID" value="NZ_CP135018.1"/>
</dbReference>
<gene>
    <name evidence="14" type="primary">ndhC</name>
    <name evidence="12" type="synonym">nuoA</name>
    <name evidence="14" type="ORF">RJT31_00780</name>
</gene>
<dbReference type="InterPro" id="IPR000440">
    <property type="entry name" value="NADH_UbQ/plastoQ_OxRdtase_su3"/>
</dbReference>
<dbReference type="GO" id="GO:0050136">
    <property type="term" value="F:NADH dehydrogenase (quinone) (non-electrogenic) activity"/>
    <property type="evidence" value="ECO:0007669"/>
    <property type="project" value="UniProtKB-UniRule"/>
</dbReference>
<evidence type="ECO:0000256" key="13">
    <source>
        <dbReference type="RuleBase" id="RU003639"/>
    </source>
</evidence>
<evidence type="ECO:0000256" key="10">
    <source>
        <dbReference type="ARBA" id="ARBA00023075"/>
    </source>
</evidence>
<comment type="similarity">
    <text evidence="2 12 13">Belongs to the complex I subunit 3 family.</text>
</comment>
<accession>A0AAU6W5Y1</accession>
<proteinExistence type="inferred from homology"/>
<keyword evidence="8 12" id="KW-1133">Transmembrane helix</keyword>
<keyword evidence="6 12" id="KW-0874">Quinone</keyword>
<keyword evidence="5 12" id="KW-0812">Transmembrane</keyword>
<dbReference type="PANTHER" id="PTHR11058:SF21">
    <property type="entry name" value="NADH-QUINONE OXIDOREDUCTASE SUBUNIT A"/>
    <property type="match status" value="1"/>
</dbReference>
<dbReference type="EMBL" id="CP135018">
    <property type="protein sequence ID" value="XAJ81012.1"/>
    <property type="molecule type" value="Genomic_DNA"/>
</dbReference>
<dbReference type="Pfam" id="PF00507">
    <property type="entry name" value="Oxidored_q4"/>
    <property type="match status" value="1"/>
</dbReference>
<dbReference type="GO" id="GO:0048038">
    <property type="term" value="F:quinone binding"/>
    <property type="evidence" value="ECO:0007669"/>
    <property type="project" value="UniProtKB-KW"/>
</dbReference>
<dbReference type="HAMAP" id="MF_01394">
    <property type="entry name" value="NDH1_NuoA"/>
    <property type="match status" value="1"/>
</dbReference>
<evidence type="ECO:0000256" key="5">
    <source>
        <dbReference type="ARBA" id="ARBA00022692"/>
    </source>
</evidence>
<dbReference type="InterPro" id="IPR038430">
    <property type="entry name" value="NDAH_ubi_oxred_su3_sf"/>
</dbReference>
<evidence type="ECO:0000256" key="2">
    <source>
        <dbReference type="ARBA" id="ARBA00008472"/>
    </source>
</evidence>